<feature type="binding site" evidence="1">
    <location>
        <position position="154"/>
    </location>
    <ligand>
        <name>S-adenosyl-L-methionine</name>
        <dbReference type="ChEBI" id="CHEBI:59789"/>
    </ligand>
</feature>
<evidence type="ECO:0000313" key="3">
    <source>
        <dbReference type="EMBL" id="KAK0525974.1"/>
    </source>
</evidence>
<sequence>MDERERIRHELEEDERLDAVDPLRHLLHAGVDSDREEEEGQKEYTQNSKGSSRSSKKPEDEDPTATNHGHGHGEAAPSGQQTLRYKLNGGNDVVPAQRAAVEGDLRAVVRYFSSPSAPITFGLSTPPAPPPQGSAFFDVHLHQDVAKGCGGRIWPAAEVLGAYLAREPERWRMAWEGREVLELGSGTGLLGLLCARMGLGKRVLITDQDAMMQLMQRNLELNEEVSAAEAEVEAGREGRRGLPTPCEVRELNWGEPLPADVPAKPEVLLLADCVYLEIAFQPLVDTMVELSTPETEILFCYQKRRKADKRFFMLLKKHFHFDHVEDDDPARREVYNREGTQLLRVVKKRSAIVLRIENDLPEAHDLTQHV</sequence>
<evidence type="ECO:0000256" key="2">
    <source>
        <dbReference type="SAM" id="MobiDB-lite"/>
    </source>
</evidence>
<dbReference type="Gene3D" id="3.40.50.150">
    <property type="entry name" value="Vaccinia Virus protein VP39"/>
    <property type="match status" value="1"/>
</dbReference>
<keyword evidence="1" id="KW-0949">S-adenosyl-L-methionine</keyword>
<comment type="function">
    <text evidence="1">S-adenosyl-L-methionine-dependent protein-lysine N-methyltransferase that methylates elongation factor 1-alpha.</text>
</comment>
<dbReference type="InterPro" id="IPR029063">
    <property type="entry name" value="SAM-dependent_MTases_sf"/>
</dbReference>
<feature type="compositionally biased region" description="Basic and acidic residues" evidence="2">
    <location>
        <begin position="1"/>
        <end position="24"/>
    </location>
</feature>
<dbReference type="PANTHER" id="PTHR14614">
    <property type="entry name" value="HEPATOCELLULAR CARCINOMA-ASSOCIATED ANTIGEN"/>
    <property type="match status" value="1"/>
</dbReference>
<organism evidence="3 4">
    <name type="scientific">Tilletia horrida</name>
    <dbReference type="NCBI Taxonomy" id="155126"/>
    <lineage>
        <taxon>Eukaryota</taxon>
        <taxon>Fungi</taxon>
        <taxon>Dikarya</taxon>
        <taxon>Basidiomycota</taxon>
        <taxon>Ustilaginomycotina</taxon>
        <taxon>Exobasidiomycetes</taxon>
        <taxon>Tilletiales</taxon>
        <taxon>Tilletiaceae</taxon>
        <taxon>Tilletia</taxon>
    </lineage>
</organism>
<dbReference type="EC" id="2.1.1.-" evidence="1"/>
<dbReference type="SUPFAM" id="SSF53335">
    <property type="entry name" value="S-adenosyl-L-methionine-dependent methyltransferases"/>
    <property type="match status" value="1"/>
</dbReference>
<feature type="region of interest" description="Disordered" evidence="2">
    <location>
        <begin position="1"/>
        <end position="78"/>
    </location>
</feature>
<protein>
    <recommendedName>
        <fullName evidence="1">Protein-lysine N-methyltransferase EFM6</fullName>
        <ecNumber evidence="1">2.1.1.-</ecNumber>
    </recommendedName>
    <alternativeName>
        <fullName evidence="1">Elongation factor methyltransferase 6</fullName>
    </alternativeName>
</protein>
<keyword evidence="1" id="KW-0963">Cytoplasm</keyword>
<dbReference type="AlphaFoldDB" id="A0AAN6G854"/>
<dbReference type="InterPro" id="IPR019410">
    <property type="entry name" value="Methyltransf_16"/>
</dbReference>
<comment type="subcellular location">
    <subcellularLocation>
        <location evidence="1">Cytoplasm</location>
    </subcellularLocation>
</comment>
<feature type="binding site" evidence="1">
    <location>
        <position position="271"/>
    </location>
    <ligand>
        <name>S-adenosyl-L-methionine</name>
        <dbReference type="ChEBI" id="CHEBI:59789"/>
    </ligand>
</feature>
<keyword evidence="4" id="KW-1185">Reference proteome</keyword>
<name>A0AAN6G854_9BASI</name>
<dbReference type="Pfam" id="PF10294">
    <property type="entry name" value="Methyltransf_16"/>
    <property type="match status" value="1"/>
</dbReference>
<keyword evidence="1" id="KW-0808">Transferase</keyword>
<dbReference type="PANTHER" id="PTHR14614:SF132">
    <property type="entry name" value="PROTEIN-LYSINE METHYLTRANSFERASE C42C1.13"/>
    <property type="match status" value="1"/>
</dbReference>
<dbReference type="EMBL" id="JAPDMQ010000373">
    <property type="protein sequence ID" value="KAK0525974.1"/>
    <property type="molecule type" value="Genomic_DNA"/>
</dbReference>
<reference evidence="3" key="1">
    <citation type="journal article" date="2023" name="PhytoFront">
        <title>Draft Genome Resources of Seven Strains of Tilletia horrida, Causal Agent of Kernel Smut of Rice.</title>
        <authorList>
            <person name="Khanal S."/>
            <person name="Antony Babu S."/>
            <person name="Zhou X.G."/>
        </authorList>
    </citation>
    <scope>NUCLEOTIDE SEQUENCE</scope>
    <source>
        <strain evidence="3">TX3</strain>
    </source>
</reference>
<dbReference type="InterPro" id="IPR033684">
    <property type="entry name" value="EFM6"/>
</dbReference>
<evidence type="ECO:0000256" key="1">
    <source>
        <dbReference type="HAMAP-Rule" id="MF_03198"/>
    </source>
</evidence>
<dbReference type="HAMAP" id="MF_03198">
    <property type="entry name" value="Methyltr_EFM6"/>
    <property type="match status" value="1"/>
</dbReference>
<gene>
    <name evidence="1 3" type="primary">EFM6</name>
    <name evidence="3" type="ORF">OC842_005338</name>
</gene>
<proteinExistence type="inferred from homology"/>
<evidence type="ECO:0000313" key="4">
    <source>
        <dbReference type="Proteomes" id="UP001176521"/>
    </source>
</evidence>
<comment type="similarity">
    <text evidence="1">Belongs to the class I-like SAM-binding methyltransferase superfamily. METTL21 family. EFM6 subfamily.</text>
</comment>
<feature type="binding site" evidence="1">
    <location>
        <position position="207"/>
    </location>
    <ligand>
        <name>S-adenosyl-L-methionine</name>
        <dbReference type="ChEBI" id="CHEBI:59789"/>
    </ligand>
</feature>
<accession>A0AAN6G854</accession>
<feature type="compositionally biased region" description="Polar residues" evidence="2">
    <location>
        <begin position="43"/>
        <end position="53"/>
    </location>
</feature>
<dbReference type="Proteomes" id="UP001176521">
    <property type="component" value="Unassembled WGS sequence"/>
</dbReference>
<feature type="binding site" evidence="1">
    <location>
        <begin position="184"/>
        <end position="186"/>
    </location>
    <ligand>
        <name>S-adenosyl-L-methionine</name>
        <dbReference type="ChEBI" id="CHEBI:59789"/>
    </ligand>
</feature>
<dbReference type="GO" id="GO:0016279">
    <property type="term" value="F:protein-lysine N-methyltransferase activity"/>
    <property type="evidence" value="ECO:0007669"/>
    <property type="project" value="UniProtKB-UniRule"/>
</dbReference>
<dbReference type="GO" id="GO:0032259">
    <property type="term" value="P:methylation"/>
    <property type="evidence" value="ECO:0007669"/>
    <property type="project" value="UniProtKB-KW"/>
</dbReference>
<dbReference type="GO" id="GO:0005737">
    <property type="term" value="C:cytoplasm"/>
    <property type="evidence" value="ECO:0007669"/>
    <property type="project" value="UniProtKB-SubCell"/>
</dbReference>
<feature type="binding site" evidence="1">
    <location>
        <position position="253"/>
    </location>
    <ligand>
        <name>S-adenosyl-L-methionine</name>
        <dbReference type="ChEBI" id="CHEBI:59789"/>
    </ligand>
</feature>
<keyword evidence="1" id="KW-0489">Methyltransferase</keyword>
<comment type="caution">
    <text evidence="3">The sequence shown here is derived from an EMBL/GenBank/DDBJ whole genome shotgun (WGS) entry which is preliminary data.</text>
</comment>